<evidence type="ECO:0000256" key="1">
    <source>
        <dbReference type="ARBA" id="ARBA00000851"/>
    </source>
</evidence>
<comment type="function">
    <text evidence="10">Subunit R is required for both nuclease and ATPase activities, but not for modification.</text>
</comment>
<dbReference type="GO" id="GO:0009035">
    <property type="term" value="F:type I site-specific deoxyribonuclease activity"/>
    <property type="evidence" value="ECO:0007669"/>
    <property type="project" value="UniProtKB-EC"/>
</dbReference>
<dbReference type="InterPro" id="IPR014001">
    <property type="entry name" value="Helicase_ATP-bd"/>
</dbReference>
<comment type="similarity">
    <text evidence="2 10">Belongs to the HsdR family.</text>
</comment>
<dbReference type="PANTHER" id="PTHR30195">
    <property type="entry name" value="TYPE I SITE-SPECIFIC DEOXYRIBONUCLEASE PROTEIN SUBUNIT M AND R"/>
    <property type="match status" value="1"/>
</dbReference>
<sequence length="1064" mass="121126">MSSVGQREMLTQQRVLRFFQESLDYAYLGNRKNRGGNGNIEKTLLTDWLQRQGHGDKLIAKVLRELDQAAALSGSKTLYDANREVHGLLRYGVKVRPDVGERNVTVWLIDWKHPGRNDFAVAEEVTVTGEHAKRPDVVLYVNGIALGVLELKRSTVSVAEGIRQNLDSQKKAFIRPFYATVQLVMAGNDTEGLRYGVIETSEKHWLEWKEQSPNWTPQISGDIKYLSPWDDGDIARLDCQLGWVCRKDRLLEIIHDFIVFDAGIKKTCRHNQYFGVRAAQDQVRRREGGILWHTQGSGKSLTMVWLAKWIREHVADARVLLITDRTELDEQIEKVFGGVSERIYRTRSGADLVRVLNAGEEWLICSLIHKFGADDDASDRDIDVYVEEIRKSLPRDFLAKGDIHVFVDECHRTQSGKLHEVMKALLPDAMLIGFTGTPLLKKDKQKSIEVFGPYIHTYKYDEAVRDGVVLDLRYEARDIDQSITSQDKVDRWFESKTHGLSDWARAQLKQRWGTMQKVLSAQDRLSKIVADILLDMETRDRLKSGHGNALLVSGSIYSACRFFEMFQKTDLAGKCAIVTSYRPSPGDIKGEESGEGMTEKLRQYDIYRRMLAAHFNEPEASAMYKAEQFEQEAKKRFIEQPGQMKLLIVVDKLLTGFDAPPATYLYIDKQMQDHGLFQAICRVNRLSSADKEYGYVIDYKDLFKSLEKSIRDYTGEAFEGYDQEDVAGLLKDRLEQGRERLEDLREAVKALCEPVEPPRDTDAHIRFFCAAESGNAGQLKDNGPKRLALYKLVAALVRAWADLANEMTEAGYSVTEAIQIRAEVDHFEKVREEVKLASGDYIDMKLYEPAMRHLLDAYIRAEESEKISAFDDMTLVQLIVERGEAATEALPEGIRGSPEAMAETIENNVRRLIIDEMAVNPKYYEKMSQLLDALIKQRKQEALDYKAYLSKIIELAKKAEKPELGSVYPFGINSPARQALYDALKDIQDLDQLAIWKNAVRDCRDPAEAIALAVDDAILMVRKDDWRGMRAKRIEVRNAIKSVLGEDDGLVNAIYGVAESQRDY</sequence>
<dbReference type="InterPro" id="IPR040980">
    <property type="entry name" value="SWI2_SNF2"/>
</dbReference>
<evidence type="ECO:0000256" key="3">
    <source>
        <dbReference type="ARBA" id="ARBA00022722"/>
    </source>
</evidence>
<dbReference type="InterPro" id="IPR004473">
    <property type="entry name" value="Restrct_endonuc_typeI_HsdR"/>
</dbReference>
<keyword evidence="3" id="KW-0540">Nuclease</keyword>
<dbReference type="GO" id="GO:0003677">
    <property type="term" value="F:DNA binding"/>
    <property type="evidence" value="ECO:0007669"/>
    <property type="project" value="UniProtKB-KW"/>
</dbReference>
<evidence type="ECO:0000256" key="2">
    <source>
        <dbReference type="ARBA" id="ARBA00008598"/>
    </source>
</evidence>
<dbReference type="InterPro" id="IPR051268">
    <property type="entry name" value="Type-I_R_enzyme_R_subunit"/>
</dbReference>
<evidence type="ECO:0000256" key="7">
    <source>
        <dbReference type="ARBA" id="ARBA00022801"/>
    </source>
</evidence>
<protein>
    <recommendedName>
        <fullName evidence="10">Type I restriction enzyme endonuclease subunit</fullName>
        <shortName evidence="10">R protein</shortName>
        <ecNumber evidence="10">3.1.21.3</ecNumber>
    </recommendedName>
</protein>
<keyword evidence="4 10" id="KW-0547">Nucleotide-binding</keyword>
<dbReference type="PROSITE" id="PS51192">
    <property type="entry name" value="HELICASE_ATP_BIND_1"/>
    <property type="match status" value="1"/>
</dbReference>
<keyword evidence="7 10" id="KW-0378">Hydrolase</keyword>
<reference evidence="12 13" key="1">
    <citation type="submission" date="2017-08" db="EMBL/GenBank/DDBJ databases">
        <title>Infants hospitalized years apart are colonized by the same room-sourced microbial strains.</title>
        <authorList>
            <person name="Brooks B."/>
            <person name="Olm M.R."/>
            <person name="Firek B.A."/>
            <person name="Baker R."/>
            <person name="Thomas B.C."/>
            <person name="Morowitz M.J."/>
            <person name="Banfield J.F."/>
        </authorList>
    </citation>
    <scope>NUCLEOTIDE SEQUENCE [LARGE SCALE GENOMIC DNA]</scope>
    <source>
        <strain evidence="12">S2_005_003_R2_42</strain>
    </source>
</reference>
<keyword evidence="8 10" id="KW-0067">ATP-binding</keyword>
<evidence type="ECO:0000256" key="5">
    <source>
        <dbReference type="ARBA" id="ARBA00022747"/>
    </source>
</evidence>
<dbReference type="SUPFAM" id="SSF52540">
    <property type="entry name" value="P-loop containing nucleoside triphosphate hydrolases"/>
    <property type="match status" value="1"/>
</dbReference>
<evidence type="ECO:0000256" key="10">
    <source>
        <dbReference type="RuleBase" id="RU364115"/>
    </source>
</evidence>
<name>A0A2W5KH16_9GAMM</name>
<organism evidence="12 13">
    <name type="scientific">Rhodanobacter denitrificans</name>
    <dbReference type="NCBI Taxonomy" id="666685"/>
    <lineage>
        <taxon>Bacteria</taxon>
        <taxon>Pseudomonadati</taxon>
        <taxon>Pseudomonadota</taxon>
        <taxon>Gammaproteobacteria</taxon>
        <taxon>Lysobacterales</taxon>
        <taxon>Rhodanobacteraceae</taxon>
        <taxon>Rhodanobacter</taxon>
    </lineage>
</organism>
<dbReference type="EC" id="3.1.21.3" evidence="10"/>
<comment type="catalytic activity">
    <reaction evidence="1 10">
        <text>Endonucleolytic cleavage of DNA to give random double-stranded fragments with terminal 5'-phosphates, ATP is simultaneously hydrolyzed.</text>
        <dbReference type="EC" id="3.1.21.3"/>
    </reaction>
</comment>
<dbReference type="Gene3D" id="3.40.50.300">
    <property type="entry name" value="P-loop containing nucleotide triphosphate hydrolases"/>
    <property type="match status" value="2"/>
</dbReference>
<accession>A0A2W5KH16</accession>
<dbReference type="CDD" id="cd18800">
    <property type="entry name" value="SF2_C_EcoR124I-like"/>
    <property type="match status" value="1"/>
</dbReference>
<dbReference type="Pfam" id="PF04313">
    <property type="entry name" value="HSDR_N"/>
    <property type="match status" value="1"/>
</dbReference>
<dbReference type="GO" id="GO:0009307">
    <property type="term" value="P:DNA restriction-modification system"/>
    <property type="evidence" value="ECO:0007669"/>
    <property type="project" value="UniProtKB-KW"/>
</dbReference>
<dbReference type="Pfam" id="PF22679">
    <property type="entry name" value="T1R_D3-like"/>
    <property type="match status" value="1"/>
</dbReference>
<dbReference type="EMBL" id="QFPO01000007">
    <property type="protein sequence ID" value="PZQ14748.1"/>
    <property type="molecule type" value="Genomic_DNA"/>
</dbReference>
<evidence type="ECO:0000259" key="11">
    <source>
        <dbReference type="PROSITE" id="PS51192"/>
    </source>
</evidence>
<evidence type="ECO:0000256" key="6">
    <source>
        <dbReference type="ARBA" id="ARBA00022759"/>
    </source>
</evidence>
<dbReference type="InterPro" id="IPR027417">
    <property type="entry name" value="P-loop_NTPase"/>
</dbReference>
<comment type="subunit">
    <text evidence="10">The type I restriction/modification system is composed of three polypeptides R, M and S.</text>
</comment>
<feature type="domain" description="Helicase ATP-binding" evidence="11">
    <location>
        <begin position="280"/>
        <end position="456"/>
    </location>
</feature>
<comment type="caution">
    <text evidence="12">The sequence shown here is derived from an EMBL/GenBank/DDBJ whole genome shotgun (WGS) entry which is preliminary data.</text>
</comment>
<gene>
    <name evidence="12" type="ORF">DI564_09595</name>
</gene>
<evidence type="ECO:0000313" key="13">
    <source>
        <dbReference type="Proteomes" id="UP000249046"/>
    </source>
</evidence>
<dbReference type="Gene3D" id="3.90.1570.50">
    <property type="match status" value="1"/>
</dbReference>
<dbReference type="SMART" id="SM00487">
    <property type="entry name" value="DEXDc"/>
    <property type="match status" value="1"/>
</dbReference>
<dbReference type="NCBIfam" id="TIGR00348">
    <property type="entry name" value="hsdR"/>
    <property type="match status" value="1"/>
</dbReference>
<dbReference type="AlphaFoldDB" id="A0A2W5KH16"/>
<evidence type="ECO:0000256" key="9">
    <source>
        <dbReference type="ARBA" id="ARBA00023125"/>
    </source>
</evidence>
<evidence type="ECO:0000313" key="12">
    <source>
        <dbReference type="EMBL" id="PZQ14748.1"/>
    </source>
</evidence>
<keyword evidence="9 10" id="KW-0238">DNA-binding</keyword>
<dbReference type="GO" id="GO:0005524">
    <property type="term" value="F:ATP binding"/>
    <property type="evidence" value="ECO:0007669"/>
    <property type="project" value="UniProtKB-KW"/>
</dbReference>
<evidence type="ECO:0000256" key="4">
    <source>
        <dbReference type="ARBA" id="ARBA00022741"/>
    </source>
</evidence>
<evidence type="ECO:0000256" key="8">
    <source>
        <dbReference type="ARBA" id="ARBA00022840"/>
    </source>
</evidence>
<dbReference type="CDD" id="cd22332">
    <property type="entry name" value="HsdR_N"/>
    <property type="match status" value="1"/>
</dbReference>
<dbReference type="Pfam" id="PF18766">
    <property type="entry name" value="SWI2_SNF2"/>
    <property type="match status" value="1"/>
</dbReference>
<dbReference type="InterPro" id="IPR055180">
    <property type="entry name" value="HsdR_RecA-like_helicase_dom_2"/>
</dbReference>
<dbReference type="PANTHER" id="PTHR30195:SF15">
    <property type="entry name" value="TYPE I RESTRICTION ENZYME HINDI ENDONUCLEASE SUBUNIT"/>
    <property type="match status" value="1"/>
</dbReference>
<keyword evidence="5 10" id="KW-0680">Restriction system</keyword>
<dbReference type="Proteomes" id="UP000249046">
    <property type="component" value="Unassembled WGS sequence"/>
</dbReference>
<keyword evidence="6 12" id="KW-0255">Endonuclease</keyword>
<dbReference type="InterPro" id="IPR007409">
    <property type="entry name" value="Restrct_endonuc_type1_HsdR_N"/>
</dbReference>
<proteinExistence type="inferred from homology"/>
<dbReference type="CDD" id="cd18030">
    <property type="entry name" value="DEXHc_RE_I_HsdR"/>
    <property type="match status" value="1"/>
</dbReference>